<sequence>MRALLCERFGPCRDAVRSASIAAPGAPAAHEVIVRVAYASVSHATGLLIEGRYQRRPPLPFSPGTEAVGVVVACGSDVRRLRPGQRVALIADWGCYAELLRVPQYTVYPVPDALPLRQALPVPLSYGTAYTGLLWRCGLRPGESVLVLGAGAGLGLAAVQLGALLGARVIACASTPAKREAALRAGAVAAIAPDEALAEATKEALGGQGADIVVDPVGGTLAGAAVRAMAANGRYLSVGFASGELPAFPANILLVKNVTLHAFFFGRYIGWTPNDERIEHARALQHAMATLLDWAARGRLTPQLSRVYPMHELAQALADLHGRQVIGKIALEIDAGLD</sequence>
<dbReference type="PANTHER" id="PTHR43677:SF4">
    <property type="entry name" value="QUINONE OXIDOREDUCTASE-LIKE PROTEIN 2"/>
    <property type="match status" value="1"/>
</dbReference>
<dbReference type="Proteomes" id="UP000318405">
    <property type="component" value="Unassembled WGS sequence"/>
</dbReference>
<dbReference type="InterPro" id="IPR051397">
    <property type="entry name" value="Zn-ADH-like_protein"/>
</dbReference>
<dbReference type="OrthoDB" id="4190732at2"/>
<dbReference type="InterPro" id="IPR036291">
    <property type="entry name" value="NAD(P)-bd_dom_sf"/>
</dbReference>
<reference evidence="2 3" key="1">
    <citation type="submission" date="2019-07" db="EMBL/GenBank/DDBJ databases">
        <title>Qingshengfaniella alkalisoli gen. nov., sp. nov., isolated from saline soil.</title>
        <authorList>
            <person name="Xu L."/>
            <person name="Huang X.-X."/>
            <person name="Sun J.-Q."/>
        </authorList>
    </citation>
    <scope>NUCLEOTIDE SEQUENCE [LARGE SCALE GENOMIC DNA]</scope>
    <source>
        <strain evidence="2 3">DSM 27279</strain>
    </source>
</reference>
<dbReference type="Gene3D" id="3.90.180.10">
    <property type="entry name" value="Medium-chain alcohol dehydrogenases, catalytic domain"/>
    <property type="match status" value="1"/>
</dbReference>
<comment type="caution">
    <text evidence="2">The sequence shown here is derived from an EMBL/GenBank/DDBJ whole genome shotgun (WGS) entry which is preliminary data.</text>
</comment>
<dbReference type="InterPro" id="IPR011032">
    <property type="entry name" value="GroES-like_sf"/>
</dbReference>
<dbReference type="InterPro" id="IPR013154">
    <property type="entry name" value="ADH-like_N"/>
</dbReference>
<dbReference type="SUPFAM" id="SSF50129">
    <property type="entry name" value="GroES-like"/>
    <property type="match status" value="1"/>
</dbReference>
<dbReference type="InterPro" id="IPR020843">
    <property type="entry name" value="ER"/>
</dbReference>
<dbReference type="SMART" id="SM00829">
    <property type="entry name" value="PKS_ER"/>
    <property type="match status" value="1"/>
</dbReference>
<feature type="domain" description="Enoyl reductase (ER)" evidence="1">
    <location>
        <begin position="10"/>
        <end position="331"/>
    </location>
</feature>
<dbReference type="SUPFAM" id="SSF51735">
    <property type="entry name" value="NAD(P)-binding Rossmann-fold domains"/>
    <property type="match status" value="1"/>
</dbReference>
<dbReference type="GO" id="GO:0016491">
    <property type="term" value="F:oxidoreductase activity"/>
    <property type="evidence" value="ECO:0007669"/>
    <property type="project" value="InterPro"/>
</dbReference>
<proteinExistence type="predicted"/>
<name>A0A556ACZ7_9BURK</name>
<dbReference type="Pfam" id="PF00107">
    <property type="entry name" value="ADH_zinc_N"/>
    <property type="match status" value="1"/>
</dbReference>
<organism evidence="2 3">
    <name type="scientific">Verticiella sediminum</name>
    <dbReference type="NCBI Taxonomy" id="1247510"/>
    <lineage>
        <taxon>Bacteria</taxon>
        <taxon>Pseudomonadati</taxon>
        <taxon>Pseudomonadota</taxon>
        <taxon>Betaproteobacteria</taxon>
        <taxon>Burkholderiales</taxon>
        <taxon>Alcaligenaceae</taxon>
        <taxon>Verticiella</taxon>
    </lineage>
</organism>
<dbReference type="AlphaFoldDB" id="A0A556ACZ7"/>
<dbReference type="CDD" id="cd08241">
    <property type="entry name" value="QOR1"/>
    <property type="match status" value="1"/>
</dbReference>
<accession>A0A556ACZ7</accession>
<evidence type="ECO:0000259" key="1">
    <source>
        <dbReference type="SMART" id="SM00829"/>
    </source>
</evidence>
<dbReference type="Pfam" id="PF08240">
    <property type="entry name" value="ADH_N"/>
    <property type="match status" value="1"/>
</dbReference>
<gene>
    <name evidence="2" type="ORF">FOZ76_20720</name>
</gene>
<evidence type="ECO:0000313" key="3">
    <source>
        <dbReference type="Proteomes" id="UP000318405"/>
    </source>
</evidence>
<dbReference type="Gene3D" id="3.40.50.720">
    <property type="entry name" value="NAD(P)-binding Rossmann-like Domain"/>
    <property type="match status" value="1"/>
</dbReference>
<dbReference type="InterPro" id="IPR013149">
    <property type="entry name" value="ADH-like_C"/>
</dbReference>
<dbReference type="PANTHER" id="PTHR43677">
    <property type="entry name" value="SHORT-CHAIN DEHYDROGENASE/REDUCTASE"/>
    <property type="match status" value="1"/>
</dbReference>
<evidence type="ECO:0000313" key="2">
    <source>
        <dbReference type="EMBL" id="TSH90764.1"/>
    </source>
</evidence>
<keyword evidence="3" id="KW-1185">Reference proteome</keyword>
<protein>
    <submittedName>
        <fullName evidence="2">NADPH:quinone oxidoreductase family protein</fullName>
    </submittedName>
</protein>
<dbReference type="RefSeq" id="WP_143950680.1">
    <property type="nucleotide sequence ID" value="NZ_BAABMB010000003.1"/>
</dbReference>
<dbReference type="EMBL" id="VLTJ01000039">
    <property type="protein sequence ID" value="TSH90764.1"/>
    <property type="molecule type" value="Genomic_DNA"/>
</dbReference>